<dbReference type="AlphaFoldDB" id="A0A3Q8XS54"/>
<sequence>MLFNLEHDTRNAIIGYLVPDGFADRPRIIVRDGQETLFEMECNEMREAVLRAGRHETGMIGFRIDDTILPDIEQRPELTLWDHKSGVLIYRRAPPASIVQKKLVRVETQMIPFLAMDKAIKPHFQYGADGVDRFGLETVQQMFHLNAVPSIYLAGRLQIRTFTEFLDRDFQAIAVINDPYMEMAERLFLLQRFKSVPQGIFGDRDRMTFGPAVEHFAEVDISSSASLKDALKVMPDPVSRILNAPLTRQIALSSGDESLGPNAVPAAVDMLSRFAVVGLREAPETYIEPIAELIGVEPSTLPEASNFSQIASIADRLRDLPIAEKLLEKDIIVYHFARQAILDSYKRTADL</sequence>
<protein>
    <submittedName>
        <fullName evidence="1">Uncharacterized protein</fullName>
    </submittedName>
</protein>
<keyword evidence="2" id="KW-1185">Reference proteome</keyword>
<dbReference type="EMBL" id="CP032509">
    <property type="protein sequence ID" value="AZN72532.1"/>
    <property type="molecule type" value="Genomic_DNA"/>
</dbReference>
<organism evidence="1 2">
    <name type="scientific">Georhizobium profundi</name>
    <dbReference type="NCBI Taxonomy" id="2341112"/>
    <lineage>
        <taxon>Bacteria</taxon>
        <taxon>Pseudomonadati</taxon>
        <taxon>Pseudomonadota</taxon>
        <taxon>Alphaproteobacteria</taxon>
        <taxon>Hyphomicrobiales</taxon>
        <taxon>Rhizobiaceae</taxon>
        <taxon>Georhizobium</taxon>
    </lineage>
</organism>
<dbReference type="OrthoDB" id="8434031at2"/>
<accession>A0A3Q8XS54</accession>
<dbReference type="RefSeq" id="WP_126010855.1">
    <property type="nucleotide sequence ID" value="NZ_CP032509.1"/>
</dbReference>
<gene>
    <name evidence="1" type="ORF">D5400_15765</name>
</gene>
<name>A0A3Q8XS54_9HYPH</name>
<evidence type="ECO:0000313" key="2">
    <source>
        <dbReference type="Proteomes" id="UP000268192"/>
    </source>
</evidence>
<dbReference type="Proteomes" id="UP000268192">
    <property type="component" value="Chromosome"/>
</dbReference>
<reference evidence="1 2" key="1">
    <citation type="submission" date="2018-09" db="EMBL/GenBank/DDBJ databases">
        <title>Marinorhizobium profundi gen. nov., sp. nov., isolated from a deep-sea sediment sample from the New Britain Trench and proposal of Marinorhizobiaceae fam. nov. in the order Rhizobiales of the class Alphaproteobacteria.</title>
        <authorList>
            <person name="Cao J."/>
        </authorList>
    </citation>
    <scope>NUCLEOTIDE SEQUENCE [LARGE SCALE GENOMIC DNA]</scope>
    <source>
        <strain evidence="1 2">WS11</strain>
    </source>
</reference>
<proteinExistence type="predicted"/>
<evidence type="ECO:0000313" key="1">
    <source>
        <dbReference type="EMBL" id="AZN72532.1"/>
    </source>
</evidence>
<dbReference type="KEGG" id="abaw:D5400_15765"/>